<evidence type="ECO:0000259" key="1">
    <source>
        <dbReference type="PROSITE" id="PS50995"/>
    </source>
</evidence>
<dbReference type="AlphaFoldDB" id="A0A7C9UY44"/>
<keyword evidence="3" id="KW-1185">Reference proteome</keyword>
<dbReference type="PANTHER" id="PTHR33164">
    <property type="entry name" value="TRANSCRIPTIONAL REGULATOR, MARR FAMILY"/>
    <property type="match status" value="1"/>
</dbReference>
<reference evidence="2 3" key="1">
    <citation type="submission" date="2020-02" db="EMBL/GenBank/DDBJ databases">
        <authorList>
            <person name="Dziuba M."/>
            <person name="Kuznetsov B."/>
            <person name="Mardanov A."/>
            <person name="Ravin N."/>
            <person name="Grouzdev D."/>
        </authorList>
    </citation>
    <scope>NUCLEOTIDE SEQUENCE [LARGE SCALE GENOMIC DNA]</scope>
    <source>
        <strain evidence="2 3">SpK</strain>
    </source>
</reference>
<dbReference type="InterPro" id="IPR036390">
    <property type="entry name" value="WH_DNA-bd_sf"/>
</dbReference>
<dbReference type="PRINTS" id="PR00598">
    <property type="entry name" value="HTHMARR"/>
</dbReference>
<evidence type="ECO:0000313" key="3">
    <source>
        <dbReference type="Proteomes" id="UP000480684"/>
    </source>
</evidence>
<evidence type="ECO:0000313" key="2">
    <source>
        <dbReference type="EMBL" id="NFV79551.1"/>
    </source>
</evidence>
<dbReference type="SMART" id="SM00347">
    <property type="entry name" value="HTH_MARR"/>
    <property type="match status" value="1"/>
</dbReference>
<organism evidence="2 3">
    <name type="scientific">Magnetospirillum aberrantis SpK</name>
    <dbReference type="NCBI Taxonomy" id="908842"/>
    <lineage>
        <taxon>Bacteria</taxon>
        <taxon>Pseudomonadati</taxon>
        <taxon>Pseudomonadota</taxon>
        <taxon>Alphaproteobacteria</taxon>
        <taxon>Rhodospirillales</taxon>
        <taxon>Rhodospirillaceae</taxon>
        <taxon>Magnetospirillum</taxon>
    </lineage>
</organism>
<dbReference type="GO" id="GO:0003700">
    <property type="term" value="F:DNA-binding transcription factor activity"/>
    <property type="evidence" value="ECO:0007669"/>
    <property type="project" value="InterPro"/>
</dbReference>
<dbReference type="GO" id="GO:0006950">
    <property type="term" value="P:response to stress"/>
    <property type="evidence" value="ECO:0007669"/>
    <property type="project" value="TreeGrafter"/>
</dbReference>
<proteinExistence type="predicted"/>
<name>A0A7C9UY44_9PROT</name>
<dbReference type="RefSeq" id="WP_163676146.1">
    <property type="nucleotide sequence ID" value="NZ_JAAIYP010000032.1"/>
</dbReference>
<protein>
    <submittedName>
        <fullName evidence="2">MarR family transcriptional regulator</fullName>
    </submittedName>
</protein>
<dbReference type="Gene3D" id="1.10.10.10">
    <property type="entry name" value="Winged helix-like DNA-binding domain superfamily/Winged helix DNA-binding domain"/>
    <property type="match status" value="1"/>
</dbReference>
<dbReference type="Proteomes" id="UP000480684">
    <property type="component" value="Unassembled WGS sequence"/>
</dbReference>
<dbReference type="InterPro" id="IPR036388">
    <property type="entry name" value="WH-like_DNA-bd_sf"/>
</dbReference>
<comment type="caution">
    <text evidence="2">The sequence shown here is derived from an EMBL/GenBank/DDBJ whole genome shotgun (WGS) entry which is preliminary data.</text>
</comment>
<feature type="domain" description="HTH marR-type" evidence="1">
    <location>
        <begin position="6"/>
        <end position="138"/>
    </location>
</feature>
<dbReference type="Pfam" id="PF12802">
    <property type="entry name" value="MarR_2"/>
    <property type="match status" value="1"/>
</dbReference>
<dbReference type="EMBL" id="JAAIYP010000032">
    <property type="protein sequence ID" value="NFV79551.1"/>
    <property type="molecule type" value="Genomic_DNA"/>
</dbReference>
<accession>A0A7C9UY44</accession>
<dbReference type="PROSITE" id="PS50995">
    <property type="entry name" value="HTH_MARR_2"/>
    <property type="match status" value="1"/>
</dbReference>
<sequence>MRFRLGEYVPYLLSRAGVSLATNVSRELDAFGVSLPMWRVMAALLDEGEQRLGDLARLTAIELSTLSRIAAAMEARNLVTRRRSGQDARAVIIALTPEGRAKTESIVPRAMDWESMAVAGMTEDEVRVLKGLLQRLYGNVAGPEPLPGPERD</sequence>
<dbReference type="PANTHER" id="PTHR33164:SF43">
    <property type="entry name" value="HTH-TYPE TRANSCRIPTIONAL REPRESSOR YETL"/>
    <property type="match status" value="1"/>
</dbReference>
<dbReference type="SUPFAM" id="SSF46785">
    <property type="entry name" value="Winged helix' DNA-binding domain"/>
    <property type="match status" value="1"/>
</dbReference>
<gene>
    <name evidence="2" type="ORF">G4223_05455</name>
</gene>
<dbReference type="InterPro" id="IPR039422">
    <property type="entry name" value="MarR/SlyA-like"/>
</dbReference>
<dbReference type="InterPro" id="IPR000835">
    <property type="entry name" value="HTH_MarR-typ"/>
</dbReference>